<dbReference type="PRINTS" id="PR00762">
    <property type="entry name" value="CLCHANNEL"/>
</dbReference>
<evidence type="ECO:0000256" key="3">
    <source>
        <dbReference type="ARBA" id="ARBA00022737"/>
    </source>
</evidence>
<keyword evidence="5" id="KW-0129">CBS domain</keyword>
<dbReference type="PANTHER" id="PTHR11689">
    <property type="entry name" value="CHLORIDE CHANNEL PROTEIN CLC FAMILY MEMBER"/>
    <property type="match status" value="1"/>
</dbReference>
<dbReference type="InterPro" id="IPR051280">
    <property type="entry name" value="Cl-channel/antiporter"/>
</dbReference>
<dbReference type="InterPro" id="IPR014743">
    <property type="entry name" value="Cl-channel_core"/>
</dbReference>
<dbReference type="GO" id="GO:0009705">
    <property type="term" value="C:plant-type vacuole membrane"/>
    <property type="evidence" value="ECO:0007669"/>
    <property type="project" value="TreeGrafter"/>
</dbReference>
<keyword evidence="9" id="KW-1185">Reference proteome</keyword>
<evidence type="ECO:0000256" key="5">
    <source>
        <dbReference type="ARBA" id="ARBA00023122"/>
    </source>
</evidence>
<dbReference type="SUPFAM" id="SSF81340">
    <property type="entry name" value="Clc chloride channel"/>
    <property type="match status" value="1"/>
</dbReference>
<dbReference type="GO" id="GO:0015108">
    <property type="term" value="F:chloride transmembrane transporter activity"/>
    <property type="evidence" value="ECO:0007669"/>
    <property type="project" value="InterPro"/>
</dbReference>
<reference evidence="8 9" key="1">
    <citation type="journal article" date="2020" name="IScience">
        <title>Genome Sequencing of the Endangered Kingdonia uniflora (Circaeasteraceae, Ranunculales) Reveals Potential Mechanisms of Evolutionary Specialization.</title>
        <authorList>
            <person name="Sun Y."/>
            <person name="Deng T."/>
            <person name="Zhang A."/>
            <person name="Moore M.J."/>
            <person name="Landis J.B."/>
            <person name="Lin N."/>
            <person name="Zhang H."/>
            <person name="Zhang X."/>
            <person name="Huang J."/>
            <person name="Zhang X."/>
            <person name="Sun H."/>
            <person name="Wang H."/>
        </authorList>
    </citation>
    <scope>NUCLEOTIDE SEQUENCE [LARGE SCALE GENOMIC DNA]</scope>
    <source>
        <strain evidence="8">TB1705</strain>
        <tissue evidence="8">Leaf</tissue>
    </source>
</reference>
<evidence type="ECO:0000256" key="7">
    <source>
        <dbReference type="SAM" id="Phobius"/>
    </source>
</evidence>
<feature type="transmembrane region" description="Helical" evidence="7">
    <location>
        <begin position="45"/>
        <end position="66"/>
    </location>
</feature>
<dbReference type="Pfam" id="PF00654">
    <property type="entry name" value="Voltage_CLC"/>
    <property type="match status" value="1"/>
</dbReference>
<dbReference type="Proteomes" id="UP000541444">
    <property type="component" value="Unassembled WGS sequence"/>
</dbReference>
<comment type="caution">
    <text evidence="8">The sequence shown here is derived from an EMBL/GenBank/DDBJ whole genome shotgun (WGS) entry which is preliminary data.</text>
</comment>
<proteinExistence type="predicted"/>
<feature type="transmembrane region" description="Helical" evidence="7">
    <location>
        <begin position="21"/>
        <end position="39"/>
    </location>
</feature>
<keyword evidence="4 7" id="KW-1133">Transmembrane helix</keyword>
<dbReference type="InterPro" id="IPR001807">
    <property type="entry name" value="ClC"/>
</dbReference>
<dbReference type="PANTHER" id="PTHR11689:SF67">
    <property type="entry name" value="CHLORIDE CHANNEL PROTEIN CLC-A"/>
    <property type="match status" value="1"/>
</dbReference>
<gene>
    <name evidence="8" type="ORF">GIB67_022023</name>
</gene>
<keyword evidence="2 7" id="KW-0812">Transmembrane</keyword>
<dbReference type="AlphaFoldDB" id="A0A7J7MU59"/>
<dbReference type="Gene3D" id="1.10.3080.10">
    <property type="entry name" value="Clc chloride channel"/>
    <property type="match status" value="1"/>
</dbReference>
<name>A0A7J7MU59_9MAGN</name>
<evidence type="ECO:0008006" key="10">
    <source>
        <dbReference type="Google" id="ProtNLM"/>
    </source>
</evidence>
<accession>A0A7J7MU59</accession>
<evidence type="ECO:0000256" key="1">
    <source>
        <dbReference type="ARBA" id="ARBA00004141"/>
    </source>
</evidence>
<dbReference type="GO" id="GO:0009671">
    <property type="term" value="F:nitrate:proton symporter activity"/>
    <property type="evidence" value="ECO:0007669"/>
    <property type="project" value="TreeGrafter"/>
</dbReference>
<evidence type="ECO:0000313" key="8">
    <source>
        <dbReference type="EMBL" id="KAF6158426.1"/>
    </source>
</evidence>
<evidence type="ECO:0000313" key="9">
    <source>
        <dbReference type="Proteomes" id="UP000541444"/>
    </source>
</evidence>
<keyword evidence="6 7" id="KW-0472">Membrane</keyword>
<evidence type="ECO:0000256" key="4">
    <source>
        <dbReference type="ARBA" id="ARBA00022989"/>
    </source>
</evidence>
<comment type="subcellular location">
    <subcellularLocation>
        <location evidence="1">Membrane</location>
        <topology evidence="1">Multi-pass membrane protein</topology>
    </subcellularLocation>
</comment>
<feature type="transmembrane region" description="Helical" evidence="7">
    <location>
        <begin position="104"/>
        <end position="121"/>
    </location>
</feature>
<keyword evidence="3" id="KW-0677">Repeat</keyword>
<protein>
    <recommendedName>
        <fullName evidence="10">Chloride channel protein</fullName>
    </recommendedName>
</protein>
<evidence type="ECO:0000256" key="6">
    <source>
        <dbReference type="ARBA" id="ARBA00023136"/>
    </source>
</evidence>
<sequence length="228" mass="25205">MTQFVTSSPPPPPSEFHHISLLVYFAVYLILGLFTFGIAVPSNHLLPIILIGTTYGRLLGIFMGSYTKIDQGLYVVLDATSLTAGSMRMTVSLCVIFLELTNNLLLLPITMFILLIVKTVGDCFNPSVYEIILHLKGLPFLDAHPEPWIRNLTIEELDDEKSALVTLCGEEKVSRIVEVLKNTTHNGFPIVDQGVFPSVGLPIGATEVKGLILKAHLVAMLRKKWFLT</sequence>
<evidence type="ECO:0000256" key="2">
    <source>
        <dbReference type="ARBA" id="ARBA00022692"/>
    </source>
</evidence>
<dbReference type="EMBL" id="JACGCM010001221">
    <property type="protein sequence ID" value="KAF6158426.1"/>
    <property type="molecule type" value="Genomic_DNA"/>
</dbReference>
<dbReference type="OrthoDB" id="428525at2759"/>
<organism evidence="8 9">
    <name type="scientific">Kingdonia uniflora</name>
    <dbReference type="NCBI Taxonomy" id="39325"/>
    <lineage>
        <taxon>Eukaryota</taxon>
        <taxon>Viridiplantae</taxon>
        <taxon>Streptophyta</taxon>
        <taxon>Embryophyta</taxon>
        <taxon>Tracheophyta</taxon>
        <taxon>Spermatophyta</taxon>
        <taxon>Magnoliopsida</taxon>
        <taxon>Ranunculales</taxon>
        <taxon>Circaeasteraceae</taxon>
        <taxon>Kingdonia</taxon>
    </lineage>
</organism>